<evidence type="ECO:0000313" key="2">
    <source>
        <dbReference type="EMBL" id="HIT97258.1"/>
    </source>
</evidence>
<reference evidence="2" key="2">
    <citation type="journal article" date="2021" name="PeerJ">
        <title>Extensive microbial diversity within the chicken gut microbiome revealed by metagenomics and culture.</title>
        <authorList>
            <person name="Gilroy R."/>
            <person name="Ravi A."/>
            <person name="Getino M."/>
            <person name="Pursley I."/>
            <person name="Horton D.L."/>
            <person name="Alikhan N.F."/>
            <person name="Baker D."/>
            <person name="Gharbi K."/>
            <person name="Hall N."/>
            <person name="Watson M."/>
            <person name="Adriaenssens E.M."/>
            <person name="Foster-Nyarko E."/>
            <person name="Jarju S."/>
            <person name="Secka A."/>
            <person name="Antonio M."/>
            <person name="Oren A."/>
            <person name="Chaudhuri R.R."/>
            <person name="La Ragione R."/>
            <person name="Hildebrand F."/>
            <person name="Pallen M.J."/>
        </authorList>
    </citation>
    <scope>NUCLEOTIDE SEQUENCE</scope>
    <source>
        <strain evidence="2">1383</strain>
    </source>
</reference>
<gene>
    <name evidence="2" type="ORF">IAC44_00295</name>
</gene>
<feature type="transmembrane region" description="Helical" evidence="1">
    <location>
        <begin position="67"/>
        <end position="88"/>
    </location>
</feature>
<dbReference type="EMBL" id="DVLY01000005">
    <property type="protein sequence ID" value="HIT97258.1"/>
    <property type="molecule type" value="Genomic_DNA"/>
</dbReference>
<evidence type="ECO:0000256" key="1">
    <source>
        <dbReference type="SAM" id="Phobius"/>
    </source>
</evidence>
<evidence type="ECO:0000313" key="3">
    <source>
        <dbReference type="Proteomes" id="UP000824161"/>
    </source>
</evidence>
<organism evidence="2 3">
    <name type="scientific">Candidatus Merdimorpha stercoravium</name>
    <dbReference type="NCBI Taxonomy" id="2840863"/>
    <lineage>
        <taxon>Bacteria</taxon>
        <taxon>Pseudomonadati</taxon>
        <taxon>Bacteroidota</taxon>
        <taxon>Flavobacteriia</taxon>
        <taxon>Flavobacteriales</taxon>
        <taxon>Candidatus Merdimorpha</taxon>
    </lineage>
</organism>
<keyword evidence="1" id="KW-0812">Transmembrane</keyword>
<accession>A0A9D1H7V0</accession>
<dbReference type="Pfam" id="PF14126">
    <property type="entry name" value="DUF4293"/>
    <property type="match status" value="1"/>
</dbReference>
<keyword evidence="1" id="KW-1133">Transmembrane helix</keyword>
<feature type="transmembrane region" description="Helical" evidence="1">
    <location>
        <begin position="35"/>
        <end position="55"/>
    </location>
</feature>
<dbReference type="AlphaFoldDB" id="A0A9D1H7V0"/>
<keyword evidence="1" id="KW-0472">Membrane</keyword>
<protein>
    <submittedName>
        <fullName evidence="2">DUF4293 family protein</fullName>
    </submittedName>
</protein>
<reference evidence="2" key="1">
    <citation type="submission" date="2020-10" db="EMBL/GenBank/DDBJ databases">
        <authorList>
            <person name="Gilroy R."/>
        </authorList>
    </citation>
    <scope>NUCLEOTIDE SEQUENCE</scope>
    <source>
        <strain evidence="2">1383</strain>
    </source>
</reference>
<name>A0A9D1H7V0_9FLAO</name>
<dbReference type="Proteomes" id="UP000824161">
    <property type="component" value="Unassembled WGS sequence"/>
</dbReference>
<dbReference type="InterPro" id="IPR025635">
    <property type="entry name" value="DUF4293"/>
</dbReference>
<feature type="transmembrane region" description="Helical" evidence="1">
    <location>
        <begin position="100"/>
        <end position="119"/>
    </location>
</feature>
<sequence length="133" mass="14471">MILQRVQALYFLAAALLAAASVLWGFSPRWVADNSLAEVLIWISAAVSLVTIFLFKHLALQHVLARMVILINAIVFVIFVLRGLNLSGGASSPEKGIETWGLLLLFASTVAALCASRAVKKDLRIVKSADRLR</sequence>
<comment type="caution">
    <text evidence="2">The sequence shown here is derived from an EMBL/GenBank/DDBJ whole genome shotgun (WGS) entry which is preliminary data.</text>
</comment>
<proteinExistence type="predicted"/>